<dbReference type="EMBL" id="AGJL01000005">
    <property type="protein sequence ID" value="EHP88842.1"/>
    <property type="molecule type" value="Genomic_DNA"/>
</dbReference>
<dbReference type="HAMAP" id="MF_01079">
    <property type="entry name" value="UPF0280"/>
    <property type="match status" value="1"/>
</dbReference>
<proteinExistence type="inferred from homology"/>
<comment type="caution">
    <text evidence="2">The sequence shown here is derived from an EMBL/GenBank/DDBJ whole genome shotgun (WGS) entry which is preliminary data.</text>
</comment>
<comment type="similarity">
    <text evidence="1">Belongs to the UPF0280 family.</text>
</comment>
<dbReference type="PIRSF" id="PIRSF006421">
    <property type="entry name" value="UCP006421"/>
    <property type="match status" value="1"/>
</dbReference>
<gene>
    <name evidence="2" type="ORF">MetfoDRAFT_0339</name>
</gene>
<dbReference type="SUPFAM" id="SSF143631">
    <property type="entry name" value="ApbE-like"/>
    <property type="match status" value="1"/>
</dbReference>
<keyword evidence="2" id="KW-0449">Lipoprotein</keyword>
<dbReference type="InterPro" id="IPR037456">
    <property type="entry name" value="MA1715-like"/>
</dbReference>
<evidence type="ECO:0000313" key="3">
    <source>
        <dbReference type="Proteomes" id="UP000003706"/>
    </source>
</evidence>
<accession>H1KX16</accession>
<organism evidence="2 3">
    <name type="scientific">Methanotorris formicicus Mc-S-70</name>
    <dbReference type="NCBI Taxonomy" id="647171"/>
    <lineage>
        <taxon>Archaea</taxon>
        <taxon>Methanobacteriati</taxon>
        <taxon>Methanobacteriota</taxon>
        <taxon>Methanomada group</taxon>
        <taxon>Methanococci</taxon>
        <taxon>Methanococcales</taxon>
        <taxon>Methanocaldococcaceae</taxon>
        <taxon>Methanotorris</taxon>
    </lineage>
</organism>
<dbReference type="PATRIC" id="fig|647171.4.peg.334"/>
<dbReference type="Gene3D" id="3.10.520.10">
    <property type="entry name" value="ApbE-like domains"/>
    <property type="match status" value="1"/>
</dbReference>
<evidence type="ECO:0000313" key="2">
    <source>
        <dbReference type="EMBL" id="EHP88842.1"/>
    </source>
</evidence>
<dbReference type="Proteomes" id="UP000003706">
    <property type="component" value="Unassembled WGS sequence"/>
</dbReference>
<dbReference type="AlphaFoldDB" id="H1KX16"/>
<dbReference type="InterPro" id="IPR003374">
    <property type="entry name" value="ApbE-like_sf"/>
</dbReference>
<protein>
    <recommendedName>
        <fullName evidence="1">UPF0280 protein MetfoDRAFT_0339</fullName>
    </recommendedName>
</protein>
<dbReference type="STRING" id="647171.MetfoDRAFT_0339"/>
<sequence>MNLIEERIIIKETNMLLKVDDKKYIKLARNTILKERMQLENYILKNPIFLTTYEPIDVEEDAPKIVKLMAKSGKNANVGPMAAVAGTMSQLVMENLLKYNSKNIIAENGGDIALRCEKDIVVGLFAGASPLSGEVGFKLKKEKIKNGYGICTSSGTVGHSVSFGNADAVVVFAKESSIADAAATSIGNYAIGKEDEAINRCLEKAEEIENIDGVLVVVGKYTGKIGKIPQLVKTDKKAVLSEFFEMI</sequence>
<keyword evidence="3" id="KW-1185">Reference proteome</keyword>
<dbReference type="RefSeq" id="WP_007043785.1">
    <property type="nucleotide sequence ID" value="NZ_AGJL01000005.1"/>
</dbReference>
<reference evidence="2 3" key="1">
    <citation type="submission" date="2011-09" db="EMBL/GenBank/DDBJ databases">
        <title>The draft genome of Methanotorris formicicus Mc-S-70.</title>
        <authorList>
            <consortium name="US DOE Joint Genome Institute (JGI-PGF)"/>
            <person name="Lucas S."/>
            <person name="Han J."/>
            <person name="Lapidus A."/>
            <person name="Cheng J.-F."/>
            <person name="Goodwin L."/>
            <person name="Pitluck S."/>
            <person name="Peters L."/>
            <person name="Land M.L."/>
            <person name="Hauser L."/>
            <person name="Sieprawska-Lupa M."/>
            <person name="Takai K."/>
            <person name="Miyazaki J."/>
            <person name="Whitman W."/>
            <person name="Woyke T.J."/>
        </authorList>
    </citation>
    <scope>NUCLEOTIDE SEQUENCE [LARGE SCALE GENOMIC DNA]</scope>
    <source>
        <strain evidence="2 3">Mc-S-70</strain>
    </source>
</reference>
<name>H1KX16_9EURY</name>
<dbReference type="InterPro" id="IPR007183">
    <property type="entry name" value="UPF0280"/>
</dbReference>
<dbReference type="OrthoDB" id="50299at2157"/>
<dbReference type="NCBIfam" id="NF003321">
    <property type="entry name" value="PRK04334.1-1"/>
    <property type="match status" value="1"/>
</dbReference>
<evidence type="ECO:0000256" key="1">
    <source>
        <dbReference type="HAMAP-Rule" id="MF_01079"/>
    </source>
</evidence>